<keyword evidence="1" id="KW-0004">4Fe-4S</keyword>
<evidence type="ECO:0000256" key="4">
    <source>
        <dbReference type="ARBA" id="ARBA00023014"/>
    </source>
</evidence>
<dbReference type="PROSITE" id="PS51379">
    <property type="entry name" value="4FE4S_FER_2"/>
    <property type="match status" value="2"/>
</dbReference>
<accession>A0A2K2H8G6</accession>
<comment type="caution">
    <text evidence="6">The sequence shown here is derived from an EMBL/GenBank/DDBJ whole genome shotgun (WGS) entry which is preliminary data.</text>
</comment>
<evidence type="ECO:0000256" key="1">
    <source>
        <dbReference type="ARBA" id="ARBA00022485"/>
    </source>
</evidence>
<organism evidence="6 7">
    <name type="scientific">Geothermobacter hydrogeniphilus</name>
    <dbReference type="NCBI Taxonomy" id="1969733"/>
    <lineage>
        <taxon>Bacteria</taxon>
        <taxon>Pseudomonadati</taxon>
        <taxon>Thermodesulfobacteriota</taxon>
        <taxon>Desulfuromonadia</taxon>
        <taxon>Desulfuromonadales</taxon>
        <taxon>Geothermobacteraceae</taxon>
        <taxon>Geothermobacter</taxon>
    </lineage>
</organism>
<dbReference type="OrthoDB" id="5422255at2"/>
<dbReference type="PANTHER" id="PTHR43687">
    <property type="entry name" value="ADENYLYLSULFATE REDUCTASE, BETA SUBUNIT"/>
    <property type="match status" value="1"/>
</dbReference>
<keyword evidence="3" id="KW-0408">Iron</keyword>
<dbReference type="Pfam" id="PF12838">
    <property type="entry name" value="Fer4_7"/>
    <property type="match status" value="1"/>
</dbReference>
<evidence type="ECO:0000259" key="5">
    <source>
        <dbReference type="PROSITE" id="PS51379"/>
    </source>
</evidence>
<keyword evidence="4" id="KW-0411">Iron-sulfur</keyword>
<gene>
    <name evidence="6" type="ORF">C2E25_11785</name>
</gene>
<evidence type="ECO:0000256" key="2">
    <source>
        <dbReference type="ARBA" id="ARBA00022723"/>
    </source>
</evidence>
<dbReference type="GO" id="GO:0051539">
    <property type="term" value="F:4 iron, 4 sulfur cluster binding"/>
    <property type="evidence" value="ECO:0007669"/>
    <property type="project" value="UniProtKB-KW"/>
</dbReference>
<dbReference type="PANTHER" id="PTHR43687:SF1">
    <property type="entry name" value="FERREDOXIN III"/>
    <property type="match status" value="1"/>
</dbReference>
<dbReference type="InterPro" id="IPR050572">
    <property type="entry name" value="Fe-S_Ferredoxin"/>
</dbReference>
<dbReference type="AlphaFoldDB" id="A0A2K2H8G6"/>
<dbReference type="Gene3D" id="3.30.70.20">
    <property type="match status" value="1"/>
</dbReference>
<feature type="domain" description="4Fe-4S ferredoxin-type" evidence="5">
    <location>
        <begin position="285"/>
        <end position="314"/>
    </location>
</feature>
<reference evidence="6 7" key="1">
    <citation type="journal article" date="2018" name="Genome Announc.">
        <title>Genome Sequence of Geothermobacter sp. HR-1 Iron Reducer from the Loihi Seamount.</title>
        <authorList>
            <person name="Smith H."/>
            <person name="Abuyen K."/>
            <person name="Tremblay J."/>
            <person name="Savalia P."/>
            <person name="Perez-Rodriguez I."/>
            <person name="Emerson D."/>
            <person name="Tully B."/>
            <person name="Amend J."/>
        </authorList>
    </citation>
    <scope>NUCLEOTIDE SEQUENCE [LARGE SCALE GENOMIC DNA]</scope>
    <source>
        <strain evidence="6 7">HR-1</strain>
    </source>
</reference>
<protein>
    <submittedName>
        <fullName evidence="6">4Fe-4S ferredoxin</fullName>
    </submittedName>
</protein>
<evidence type="ECO:0000313" key="7">
    <source>
        <dbReference type="Proteomes" id="UP000236340"/>
    </source>
</evidence>
<dbReference type="GO" id="GO:0046872">
    <property type="term" value="F:metal ion binding"/>
    <property type="evidence" value="ECO:0007669"/>
    <property type="project" value="UniProtKB-KW"/>
</dbReference>
<proteinExistence type="predicted"/>
<dbReference type="SUPFAM" id="SSF54862">
    <property type="entry name" value="4Fe-4S ferredoxins"/>
    <property type="match status" value="1"/>
</dbReference>
<keyword evidence="2" id="KW-0479">Metal-binding</keyword>
<dbReference type="Proteomes" id="UP000236340">
    <property type="component" value="Unassembled WGS sequence"/>
</dbReference>
<dbReference type="EMBL" id="PPFX01000027">
    <property type="protein sequence ID" value="PNU19612.1"/>
    <property type="molecule type" value="Genomic_DNA"/>
</dbReference>
<evidence type="ECO:0000313" key="6">
    <source>
        <dbReference type="EMBL" id="PNU19612.1"/>
    </source>
</evidence>
<dbReference type="InterPro" id="IPR017896">
    <property type="entry name" value="4Fe4S_Fe-S-bd"/>
</dbReference>
<name>A0A2K2H8G6_9BACT</name>
<feature type="domain" description="4Fe-4S ferredoxin-type" evidence="5">
    <location>
        <begin position="320"/>
        <end position="349"/>
    </location>
</feature>
<evidence type="ECO:0000256" key="3">
    <source>
        <dbReference type="ARBA" id="ARBA00023004"/>
    </source>
</evidence>
<dbReference type="RefSeq" id="WP_103115934.1">
    <property type="nucleotide sequence ID" value="NZ_PPFX01000027.1"/>
</dbReference>
<sequence length="391" mass="43171">MGHHTTSKSSIVPLIDRLNKYPIGLVDNEKLRRILAILFSEEEAFVASRFPLHEATLEELARLTGCPPEHLEKVLDRMADKGLVLDMPHRGTIYYLLLPGLIGFFEFSFMKQRADLPLAELARLMSDYLFEDPQHGQAREFFGSRTPLTRSLAYEETVPVSSTVTSYEGAREIIRKAGYGAVGMCYCRHKKEHLDEHCSKGAPVEGICISLGNAARFMVRRGFAEEKSVEELLGVIDRAREYNLTHITDNIRHRPSFICNCCSCCCELLAGVQAGYRDGIGKTGLLVTVDAQGCVGCGLCVGACNVAALKIVNTGVEKQRKLEIAGSVCLGCGACVSACSHQALSMVATAEPVIPARKRDLMKQILREKKRLAPFVVDGVKRKVKKIVTRK</sequence>